<dbReference type="Pfam" id="PF00950">
    <property type="entry name" value="ABC-3"/>
    <property type="match status" value="1"/>
</dbReference>
<keyword evidence="5 7" id="KW-0472">Membrane</keyword>
<feature type="transmembrane region" description="Helical" evidence="7">
    <location>
        <begin position="246"/>
        <end position="267"/>
    </location>
</feature>
<dbReference type="GO" id="GO:0010043">
    <property type="term" value="P:response to zinc ion"/>
    <property type="evidence" value="ECO:0007669"/>
    <property type="project" value="TreeGrafter"/>
</dbReference>
<feature type="transmembrane region" description="Helical" evidence="7">
    <location>
        <begin position="132"/>
        <end position="151"/>
    </location>
</feature>
<evidence type="ECO:0000256" key="6">
    <source>
        <dbReference type="RuleBase" id="RU003943"/>
    </source>
</evidence>
<evidence type="ECO:0000256" key="2">
    <source>
        <dbReference type="ARBA" id="ARBA00008034"/>
    </source>
</evidence>
<feature type="transmembrane region" description="Helical" evidence="7">
    <location>
        <begin position="196"/>
        <end position="213"/>
    </location>
</feature>
<evidence type="ECO:0000256" key="7">
    <source>
        <dbReference type="SAM" id="Phobius"/>
    </source>
</evidence>
<dbReference type="Proteomes" id="UP000321533">
    <property type="component" value="Chromosome"/>
</dbReference>
<comment type="similarity">
    <text evidence="2 6">Belongs to the ABC-3 integral membrane protein family.</text>
</comment>
<dbReference type="Gene3D" id="1.10.3470.10">
    <property type="entry name" value="ABC transporter involved in vitamin B12 uptake, BtuC"/>
    <property type="match status" value="1"/>
</dbReference>
<dbReference type="PANTHER" id="PTHR30477:SF19">
    <property type="entry name" value="METAL ABC TRANSPORTER PERMEASE"/>
    <property type="match status" value="1"/>
</dbReference>
<dbReference type="PANTHER" id="PTHR30477">
    <property type="entry name" value="ABC-TRANSPORTER METAL-BINDING PROTEIN"/>
    <property type="match status" value="1"/>
</dbReference>
<feature type="transmembrane region" description="Helical" evidence="7">
    <location>
        <begin position="6"/>
        <end position="29"/>
    </location>
</feature>
<proteinExistence type="inferred from homology"/>
<keyword evidence="3 6" id="KW-0812">Transmembrane</keyword>
<organism evidence="8 9">
    <name type="scientific">Panacibacter ginsenosidivorans</name>
    <dbReference type="NCBI Taxonomy" id="1813871"/>
    <lineage>
        <taxon>Bacteria</taxon>
        <taxon>Pseudomonadati</taxon>
        <taxon>Bacteroidota</taxon>
        <taxon>Chitinophagia</taxon>
        <taxon>Chitinophagales</taxon>
        <taxon>Chitinophagaceae</taxon>
        <taxon>Panacibacter</taxon>
    </lineage>
</organism>
<evidence type="ECO:0000256" key="3">
    <source>
        <dbReference type="ARBA" id="ARBA00022692"/>
    </source>
</evidence>
<feature type="transmembrane region" description="Helical" evidence="7">
    <location>
        <begin position="93"/>
        <end position="112"/>
    </location>
</feature>
<reference evidence="8 9" key="1">
    <citation type="journal article" date="2016" name="Int. J. Syst. Evol. Microbiol.">
        <title>Panacibacter ginsenosidivorans gen. nov., sp. nov., with ginsenoside converting activity isolated from soil of a ginseng field.</title>
        <authorList>
            <person name="Siddiqi M.Z."/>
            <person name="Muhammad Shafi S."/>
            <person name="Choi K.D."/>
            <person name="Im W.T."/>
        </authorList>
    </citation>
    <scope>NUCLEOTIDE SEQUENCE [LARGE SCALE GENOMIC DNA]</scope>
    <source>
        <strain evidence="8 9">Gsoil1550</strain>
    </source>
</reference>
<evidence type="ECO:0000313" key="9">
    <source>
        <dbReference type="Proteomes" id="UP000321533"/>
    </source>
</evidence>
<protein>
    <submittedName>
        <fullName evidence="8">Metal ABC transporter permease</fullName>
    </submittedName>
</protein>
<dbReference type="OrthoDB" id="9798540at2"/>
<gene>
    <name evidence="8" type="ORF">FRZ67_09215</name>
</gene>
<feature type="transmembrane region" description="Helical" evidence="7">
    <location>
        <begin position="220"/>
        <end position="240"/>
    </location>
</feature>
<dbReference type="EMBL" id="CP042435">
    <property type="protein sequence ID" value="QEC67465.1"/>
    <property type="molecule type" value="Genomic_DNA"/>
</dbReference>
<comment type="subcellular location">
    <subcellularLocation>
        <location evidence="6">Cell membrane</location>
        <topology evidence="6">Multi-pass membrane protein</topology>
    </subcellularLocation>
    <subcellularLocation>
        <location evidence="1">Membrane</location>
        <topology evidence="1">Multi-pass membrane protein</topology>
    </subcellularLocation>
</comment>
<feature type="transmembrane region" description="Helical" evidence="7">
    <location>
        <begin position="172"/>
        <end position="190"/>
    </location>
</feature>
<keyword evidence="6" id="KW-0813">Transport</keyword>
<sequence length="276" mass="29966">MFEMFQLPFMVQAFTAAVITGVLLSFLGVHVVGRGIVFVDLALGQISSLGVAFAAYIGTGLTTIPLVFTLVGALLMSFINIRDKRLKQEAIIGILYAFASAVTVLLISKTAHGDSDIQEVLFGNILSVSWEQISSIGIVFGAIGLMHLIFFRKFFTLTESFENGENHLVGIFNIWNFLFYISIGLAIVFAVKINGVIPVFSFLIIPAVSAIMLTKNKIAVIIIAFIISILAGFFGLNFSFHYDFPAGSSIVTVLGLIFIVAALYNIIKGVALKRSH</sequence>
<evidence type="ECO:0000313" key="8">
    <source>
        <dbReference type="EMBL" id="QEC67465.1"/>
    </source>
</evidence>
<evidence type="ECO:0000256" key="5">
    <source>
        <dbReference type="ARBA" id="ARBA00023136"/>
    </source>
</evidence>
<evidence type="ECO:0000256" key="1">
    <source>
        <dbReference type="ARBA" id="ARBA00004141"/>
    </source>
</evidence>
<evidence type="ECO:0000256" key="4">
    <source>
        <dbReference type="ARBA" id="ARBA00022989"/>
    </source>
</evidence>
<dbReference type="SUPFAM" id="SSF81345">
    <property type="entry name" value="ABC transporter involved in vitamin B12 uptake, BtuC"/>
    <property type="match status" value="1"/>
</dbReference>
<name>A0A5B8V8H6_9BACT</name>
<dbReference type="GO" id="GO:0055085">
    <property type="term" value="P:transmembrane transport"/>
    <property type="evidence" value="ECO:0007669"/>
    <property type="project" value="InterPro"/>
</dbReference>
<keyword evidence="4 7" id="KW-1133">Transmembrane helix</keyword>
<accession>A0A5B8V8H6</accession>
<dbReference type="GO" id="GO:0043190">
    <property type="term" value="C:ATP-binding cassette (ABC) transporter complex"/>
    <property type="evidence" value="ECO:0007669"/>
    <property type="project" value="InterPro"/>
</dbReference>
<dbReference type="KEGG" id="pgin:FRZ67_09215"/>
<dbReference type="InterPro" id="IPR001626">
    <property type="entry name" value="ABC_TroCD"/>
</dbReference>
<dbReference type="AlphaFoldDB" id="A0A5B8V8H6"/>
<keyword evidence="9" id="KW-1185">Reference proteome</keyword>
<dbReference type="InterPro" id="IPR037294">
    <property type="entry name" value="ABC_BtuC-like"/>
</dbReference>
<dbReference type="RefSeq" id="WP_147189272.1">
    <property type="nucleotide sequence ID" value="NZ_CP042435.1"/>
</dbReference>